<dbReference type="STRING" id="574650.SAMN04487966_104263"/>
<proteinExistence type="predicted"/>
<dbReference type="EMBL" id="FPCG01000004">
    <property type="protein sequence ID" value="SFV22685.1"/>
    <property type="molecule type" value="Genomic_DNA"/>
</dbReference>
<reference evidence="1 2" key="1">
    <citation type="submission" date="2016-10" db="EMBL/GenBank/DDBJ databases">
        <authorList>
            <person name="de Groot N.N."/>
        </authorList>
    </citation>
    <scope>NUCLEOTIDE SEQUENCE [LARGE SCALE GENOMIC DNA]</scope>
    <source>
        <strain evidence="1 2">CGMCC 1.7054</strain>
    </source>
</reference>
<name>A0A1I7ML80_9MICC</name>
<keyword evidence="2" id="KW-1185">Reference proteome</keyword>
<dbReference type="InterPro" id="IPR036689">
    <property type="entry name" value="ESAT-6-like_sf"/>
</dbReference>
<dbReference type="PANTHER" id="PTHR21525:SF9">
    <property type="entry name" value="CHANNEL_COLICIN DOMAIN-CONTAINING PROTEIN"/>
    <property type="match status" value="1"/>
</dbReference>
<dbReference type="Proteomes" id="UP000198881">
    <property type="component" value="Unassembled WGS sequence"/>
</dbReference>
<dbReference type="AlphaFoldDB" id="A0A1I7ML80"/>
<dbReference type="Gene3D" id="1.10.287.1060">
    <property type="entry name" value="ESAT-6-like"/>
    <property type="match status" value="1"/>
</dbReference>
<protein>
    <recommendedName>
        <fullName evidence="3">WXG100 family type VII secretion target</fullName>
    </recommendedName>
</protein>
<evidence type="ECO:0000313" key="2">
    <source>
        <dbReference type="Proteomes" id="UP000198881"/>
    </source>
</evidence>
<organism evidence="1 2">
    <name type="scientific">Micrococcus terreus</name>
    <dbReference type="NCBI Taxonomy" id="574650"/>
    <lineage>
        <taxon>Bacteria</taxon>
        <taxon>Bacillati</taxon>
        <taxon>Actinomycetota</taxon>
        <taxon>Actinomycetes</taxon>
        <taxon>Micrococcales</taxon>
        <taxon>Micrococcaceae</taxon>
        <taxon>Micrococcus</taxon>
    </lineage>
</organism>
<gene>
    <name evidence="1" type="ORF">SAMN04487966_104263</name>
</gene>
<sequence>MSDPRFTVVDLDDPESIRTAATTMATKYSAVETTMETMSNTWSNLQTSYHGADEQTVHQAMQSPQELAADLVTAADAAKKALTSYADDLETLASTRSTLVSDIDTFLSTAETTYADDPSGKEEAISELQSRCRALAEAKDTAQNTCTASLGAISAPDDPVRGLTYPLHLNGAREVREVAGWSSTPATFLDAFGVTPSDDVHPALAWSLWGVNHAVTGVSTYATIAQHRAGRFAPRQNWMPRMGQWSSKTGPGAGIVKRVFGWDARAVTHGGRYVKASLPGSTVLGRMAARSHPGNYQAKPHQAGRYARWGRVGRVAGPVGAIISGIGSGADQWSQDQQNHPEMRTAERVGRTGAVGVTVGGGALAGAALGASIGSVVPGVGTVIGGIAGGIIGGVAGSEAGKWLGDKIKEPIGKATQAVTDAVADGGKKVWKKLFG</sequence>
<evidence type="ECO:0000313" key="1">
    <source>
        <dbReference type="EMBL" id="SFV22685.1"/>
    </source>
</evidence>
<dbReference type="PANTHER" id="PTHR21525">
    <property type="entry name" value="MOTILE SPERM PROTEIN"/>
    <property type="match status" value="1"/>
</dbReference>
<dbReference type="RefSeq" id="WP_091696622.1">
    <property type="nucleotide sequence ID" value="NZ_CAMIGK010000053.1"/>
</dbReference>
<accession>A0A1I7ML80</accession>
<evidence type="ECO:0008006" key="3">
    <source>
        <dbReference type="Google" id="ProtNLM"/>
    </source>
</evidence>
<dbReference type="SUPFAM" id="SSF140453">
    <property type="entry name" value="EsxAB dimer-like"/>
    <property type="match status" value="1"/>
</dbReference>
<dbReference type="OrthoDB" id="5296884at2"/>